<comment type="caution">
    <text evidence="1">The sequence shown here is derived from an EMBL/GenBank/DDBJ whole genome shotgun (WGS) entry which is preliminary data.</text>
</comment>
<evidence type="ECO:0000313" key="1">
    <source>
        <dbReference type="EMBL" id="RUS34107.1"/>
    </source>
</evidence>
<organism evidence="1 2">
    <name type="scientific">Jimgerdemannia flammicorona</name>
    <dbReference type="NCBI Taxonomy" id="994334"/>
    <lineage>
        <taxon>Eukaryota</taxon>
        <taxon>Fungi</taxon>
        <taxon>Fungi incertae sedis</taxon>
        <taxon>Mucoromycota</taxon>
        <taxon>Mucoromycotina</taxon>
        <taxon>Endogonomycetes</taxon>
        <taxon>Endogonales</taxon>
        <taxon>Endogonaceae</taxon>
        <taxon>Jimgerdemannia</taxon>
    </lineage>
</organism>
<dbReference type="Proteomes" id="UP000274822">
    <property type="component" value="Unassembled WGS sequence"/>
</dbReference>
<name>A0A433QWM6_9FUNG</name>
<reference evidence="1 2" key="1">
    <citation type="journal article" date="2018" name="New Phytol.">
        <title>Phylogenomics of Endogonaceae and evolution of mycorrhizas within Mucoromycota.</title>
        <authorList>
            <person name="Chang Y."/>
            <person name="Desiro A."/>
            <person name="Na H."/>
            <person name="Sandor L."/>
            <person name="Lipzen A."/>
            <person name="Clum A."/>
            <person name="Barry K."/>
            <person name="Grigoriev I.V."/>
            <person name="Martin F.M."/>
            <person name="Stajich J.E."/>
            <person name="Smith M.E."/>
            <person name="Bonito G."/>
            <person name="Spatafora J.W."/>
        </authorList>
    </citation>
    <scope>NUCLEOTIDE SEQUENCE [LARGE SCALE GENOMIC DNA]</scope>
    <source>
        <strain evidence="1 2">AD002</strain>
    </source>
</reference>
<keyword evidence="2" id="KW-1185">Reference proteome</keyword>
<gene>
    <name evidence="1" type="ORF">BC938DRAFT_482358</name>
</gene>
<protein>
    <submittedName>
        <fullName evidence="1">Uncharacterized protein</fullName>
    </submittedName>
</protein>
<dbReference type="EMBL" id="RBNJ01000725">
    <property type="protein sequence ID" value="RUS34107.1"/>
    <property type="molecule type" value="Genomic_DNA"/>
</dbReference>
<evidence type="ECO:0000313" key="2">
    <source>
        <dbReference type="Proteomes" id="UP000274822"/>
    </source>
</evidence>
<dbReference type="AlphaFoldDB" id="A0A433QWM6"/>
<sequence length="229" mass="26003">MCSWAGCGRVRFQYKGHGDEQPFDMTGDDLVKISRNLIDLFNNGIIDAYEQKLQAGEIIETHKRSVIHEKIMAYAGSTAFLLLERIKEYHTKPNIADHDKILNTYGKSKNCPNELRKWNNSDLIKILIIVWEKLKKHEVKKCMQCKYANITPAIYIRDVVANATEADIEDPLFLYAATFNVALLADMAGNLCDDVRIKLASVESNITENIALQIMPERENHAVKTTSMA</sequence>
<proteinExistence type="predicted"/>
<accession>A0A433QWM6</accession>